<dbReference type="Gene3D" id="1.10.30.10">
    <property type="entry name" value="High mobility group box domain"/>
    <property type="match status" value="2"/>
</dbReference>
<feature type="compositionally biased region" description="Basic residues" evidence="2">
    <location>
        <begin position="49"/>
        <end position="58"/>
    </location>
</feature>
<dbReference type="InterPro" id="IPR009071">
    <property type="entry name" value="HMG_box_dom"/>
</dbReference>
<dbReference type="Pfam" id="PF00505">
    <property type="entry name" value="HMG_box"/>
    <property type="match status" value="1"/>
</dbReference>
<dbReference type="EMBL" id="JAVRQU010000023">
    <property type="protein sequence ID" value="KAK5690889.1"/>
    <property type="molecule type" value="Genomic_DNA"/>
</dbReference>
<dbReference type="GO" id="GO:0005634">
    <property type="term" value="C:nucleus"/>
    <property type="evidence" value="ECO:0007669"/>
    <property type="project" value="UniProtKB-UniRule"/>
</dbReference>
<dbReference type="SMART" id="SM00398">
    <property type="entry name" value="HMG"/>
    <property type="match status" value="2"/>
</dbReference>
<sequence>MFSRRVVVSLRFAFPRQPDAASRALLYQTRRTFATPGRPRNVVGEPSKPVKRAVKKSVAKAASADSPAKEGNEVRKRKAAEKPATVKKPAAKRVLKPKVLVELSEEQKAAKEARSIKSKEAKALRLERAKIVELKKVALSPPKIPQAGAYTVFAAEKSRNNEQLHQKGPGGAERLAQSARANAAAWKECTPADVEHYNHLAHTRREAAQAAYKQWVEGYTPEEIQNANRARLILKRKRNKKGSHTWSQIHDERAVKRPLTTFAQFNVNRQASGDFTNIRLPDRTRLIAQEWKALDQEEKDKYNTLYAEERKRYSEEHEKVHGHLPPSYQEHPEVAATAAAAA</sequence>
<accession>A0AAN7VYC5</accession>
<organism evidence="4 5">
    <name type="scientific">Elasticomyces elasticus</name>
    <dbReference type="NCBI Taxonomy" id="574655"/>
    <lineage>
        <taxon>Eukaryota</taxon>
        <taxon>Fungi</taxon>
        <taxon>Dikarya</taxon>
        <taxon>Ascomycota</taxon>
        <taxon>Pezizomycotina</taxon>
        <taxon>Dothideomycetes</taxon>
        <taxon>Dothideomycetidae</taxon>
        <taxon>Mycosphaerellales</taxon>
        <taxon>Teratosphaeriaceae</taxon>
        <taxon>Elasticomyces</taxon>
    </lineage>
</organism>
<name>A0AAN7VYC5_9PEZI</name>
<evidence type="ECO:0000259" key="3">
    <source>
        <dbReference type="PROSITE" id="PS50118"/>
    </source>
</evidence>
<dbReference type="PROSITE" id="PS50118">
    <property type="entry name" value="HMG_BOX_2"/>
    <property type="match status" value="1"/>
</dbReference>
<gene>
    <name evidence="4" type="ORF">LTR97_012052</name>
</gene>
<keyword evidence="1" id="KW-0238">DNA-binding</keyword>
<reference evidence="4" key="1">
    <citation type="submission" date="2023-08" db="EMBL/GenBank/DDBJ databases">
        <title>Black Yeasts Isolated from many extreme environments.</title>
        <authorList>
            <person name="Coleine C."/>
            <person name="Stajich J.E."/>
            <person name="Selbmann L."/>
        </authorList>
    </citation>
    <scope>NUCLEOTIDE SEQUENCE</scope>
    <source>
        <strain evidence="4">CCFEE 5810</strain>
    </source>
</reference>
<feature type="region of interest" description="Disordered" evidence="2">
    <location>
        <begin position="36"/>
        <end position="90"/>
    </location>
</feature>
<dbReference type="CDD" id="cd00084">
    <property type="entry name" value="HMG-box_SF"/>
    <property type="match status" value="1"/>
</dbReference>
<dbReference type="GO" id="GO:0003677">
    <property type="term" value="F:DNA binding"/>
    <property type="evidence" value="ECO:0007669"/>
    <property type="project" value="UniProtKB-UniRule"/>
</dbReference>
<comment type="caution">
    <text evidence="4">The sequence shown here is derived from an EMBL/GenBank/DDBJ whole genome shotgun (WGS) entry which is preliminary data.</text>
</comment>
<proteinExistence type="predicted"/>
<dbReference type="SUPFAM" id="SSF47095">
    <property type="entry name" value="HMG-box"/>
    <property type="match status" value="2"/>
</dbReference>
<feature type="domain" description="HMG box" evidence="3">
    <location>
        <begin position="255"/>
        <end position="321"/>
    </location>
</feature>
<keyword evidence="1" id="KW-0539">Nucleus</keyword>
<feature type="DNA-binding region" description="HMG box" evidence="1">
    <location>
        <begin position="255"/>
        <end position="321"/>
    </location>
</feature>
<dbReference type="AlphaFoldDB" id="A0AAN7VYC5"/>
<evidence type="ECO:0000256" key="2">
    <source>
        <dbReference type="SAM" id="MobiDB-lite"/>
    </source>
</evidence>
<dbReference type="Proteomes" id="UP001310594">
    <property type="component" value="Unassembled WGS sequence"/>
</dbReference>
<evidence type="ECO:0000313" key="5">
    <source>
        <dbReference type="Proteomes" id="UP001310594"/>
    </source>
</evidence>
<feature type="region of interest" description="Disordered" evidence="2">
    <location>
        <begin position="313"/>
        <end position="342"/>
    </location>
</feature>
<evidence type="ECO:0000256" key="1">
    <source>
        <dbReference type="PROSITE-ProRule" id="PRU00267"/>
    </source>
</evidence>
<dbReference type="InterPro" id="IPR036910">
    <property type="entry name" value="HMG_box_dom_sf"/>
</dbReference>
<protein>
    <recommendedName>
        <fullName evidence="3">HMG box domain-containing protein</fullName>
    </recommendedName>
</protein>
<evidence type="ECO:0000313" key="4">
    <source>
        <dbReference type="EMBL" id="KAK5690889.1"/>
    </source>
</evidence>